<evidence type="ECO:0000256" key="2">
    <source>
        <dbReference type="ARBA" id="ARBA00022448"/>
    </source>
</evidence>
<comment type="subcellular location">
    <subcellularLocation>
        <location evidence="1">Membrane</location>
    </subcellularLocation>
</comment>
<name>K1RZW7_9ZZZZ</name>
<feature type="non-terminal residue" evidence="7">
    <location>
        <position position="51"/>
    </location>
</feature>
<evidence type="ECO:0000256" key="5">
    <source>
        <dbReference type="ARBA" id="ARBA00022967"/>
    </source>
</evidence>
<evidence type="ECO:0000256" key="6">
    <source>
        <dbReference type="ARBA" id="ARBA00023136"/>
    </source>
</evidence>
<dbReference type="EMBL" id="AJWY01012908">
    <property type="protein sequence ID" value="EKC48619.1"/>
    <property type="molecule type" value="Genomic_DNA"/>
</dbReference>
<sequence>MISKLQERLGTAVLLITHDLGVVAEVCKRVAIMYAGEIVECGTTEQIFTLP</sequence>
<keyword evidence="3" id="KW-1003">Cell membrane</keyword>
<dbReference type="AlphaFoldDB" id="K1RZW7"/>
<keyword evidence="2" id="KW-0813">Transport</keyword>
<gene>
    <name evidence="7" type="ORF">LEA_18795</name>
</gene>
<evidence type="ECO:0000256" key="4">
    <source>
        <dbReference type="ARBA" id="ARBA00022519"/>
    </source>
</evidence>
<keyword evidence="4" id="KW-0997">Cell inner membrane</keyword>
<proteinExistence type="predicted"/>
<dbReference type="PANTHER" id="PTHR43297">
    <property type="entry name" value="OLIGOPEPTIDE TRANSPORT ATP-BINDING PROTEIN APPD"/>
    <property type="match status" value="1"/>
</dbReference>
<comment type="caution">
    <text evidence="7">The sequence shown here is derived from an EMBL/GenBank/DDBJ whole genome shotgun (WGS) entry which is preliminary data.</text>
</comment>
<keyword evidence="7" id="KW-0067">ATP-binding</keyword>
<dbReference type="GO" id="GO:0016020">
    <property type="term" value="C:membrane"/>
    <property type="evidence" value="ECO:0007669"/>
    <property type="project" value="UniProtKB-SubCell"/>
</dbReference>
<evidence type="ECO:0000313" key="7">
    <source>
        <dbReference type="EMBL" id="EKC48619.1"/>
    </source>
</evidence>
<dbReference type="SUPFAM" id="SSF52540">
    <property type="entry name" value="P-loop containing nucleoside triphosphate hydrolases"/>
    <property type="match status" value="1"/>
</dbReference>
<reference evidence="7" key="1">
    <citation type="journal article" date="2013" name="Environ. Microbiol.">
        <title>Microbiota from the distal guts of lean and obese adolescents exhibit partial functional redundancy besides clear differences in community structure.</title>
        <authorList>
            <person name="Ferrer M."/>
            <person name="Ruiz A."/>
            <person name="Lanza F."/>
            <person name="Haange S.B."/>
            <person name="Oberbach A."/>
            <person name="Till H."/>
            <person name="Bargiela R."/>
            <person name="Campoy C."/>
            <person name="Segura M.T."/>
            <person name="Richter M."/>
            <person name="von Bergen M."/>
            <person name="Seifert J."/>
            <person name="Suarez A."/>
        </authorList>
    </citation>
    <scope>NUCLEOTIDE SEQUENCE</scope>
</reference>
<dbReference type="InterPro" id="IPR027417">
    <property type="entry name" value="P-loop_NTPase"/>
</dbReference>
<dbReference type="GO" id="GO:0005524">
    <property type="term" value="F:ATP binding"/>
    <property type="evidence" value="ECO:0007669"/>
    <property type="project" value="UniProtKB-KW"/>
</dbReference>
<dbReference type="PANTHER" id="PTHR43297:SF14">
    <property type="entry name" value="ATPASE AAA-TYPE CORE DOMAIN-CONTAINING PROTEIN"/>
    <property type="match status" value="1"/>
</dbReference>
<protein>
    <submittedName>
        <fullName evidence="7">Oligopeptide ABC transporter, ATP-binding protein OppD</fullName>
    </submittedName>
</protein>
<evidence type="ECO:0000256" key="1">
    <source>
        <dbReference type="ARBA" id="ARBA00004370"/>
    </source>
</evidence>
<keyword evidence="6" id="KW-0472">Membrane</keyword>
<keyword evidence="7" id="KW-0547">Nucleotide-binding</keyword>
<dbReference type="InterPro" id="IPR050388">
    <property type="entry name" value="ABC_Ni/Peptide_Import"/>
</dbReference>
<keyword evidence="5" id="KW-1278">Translocase</keyword>
<accession>K1RZW7</accession>
<organism evidence="7">
    <name type="scientific">human gut metagenome</name>
    <dbReference type="NCBI Taxonomy" id="408170"/>
    <lineage>
        <taxon>unclassified sequences</taxon>
        <taxon>metagenomes</taxon>
        <taxon>organismal metagenomes</taxon>
    </lineage>
</organism>
<evidence type="ECO:0000256" key="3">
    <source>
        <dbReference type="ARBA" id="ARBA00022475"/>
    </source>
</evidence>
<dbReference type="Gene3D" id="3.40.50.300">
    <property type="entry name" value="P-loop containing nucleotide triphosphate hydrolases"/>
    <property type="match status" value="1"/>
</dbReference>